<dbReference type="OrthoDB" id="5526744at2"/>
<dbReference type="KEGG" id="llu:AKJ09_05678"/>
<keyword evidence="1" id="KW-0472">Membrane</keyword>
<dbReference type="STRING" id="1391654.AKJ09_05678"/>
<gene>
    <name evidence="2" type="ORF">AKJ09_05678</name>
</gene>
<keyword evidence="1" id="KW-0812">Transmembrane</keyword>
<evidence type="ECO:0000256" key="1">
    <source>
        <dbReference type="SAM" id="Phobius"/>
    </source>
</evidence>
<reference evidence="2 3" key="1">
    <citation type="submission" date="2015-08" db="EMBL/GenBank/DDBJ databases">
        <authorList>
            <person name="Babu N.S."/>
            <person name="Beckwith C.J."/>
            <person name="Beseler K.G."/>
            <person name="Brison A."/>
            <person name="Carone J.V."/>
            <person name="Caskin T.P."/>
            <person name="Diamond M."/>
            <person name="Durham M.E."/>
            <person name="Foxe J.M."/>
            <person name="Go M."/>
            <person name="Henderson B.A."/>
            <person name="Jones I.B."/>
            <person name="McGettigan J.A."/>
            <person name="Micheletti S.J."/>
            <person name="Nasrallah M.E."/>
            <person name="Ortiz D."/>
            <person name="Piller C.R."/>
            <person name="Privatt S.R."/>
            <person name="Schneider S.L."/>
            <person name="Sharp S."/>
            <person name="Smith T.C."/>
            <person name="Stanton J.D."/>
            <person name="Ullery H.E."/>
            <person name="Wilson R.J."/>
            <person name="Serrano M.G."/>
            <person name="Buck G."/>
            <person name="Lee V."/>
            <person name="Wang Y."/>
            <person name="Carvalho R."/>
            <person name="Voegtly L."/>
            <person name="Shi R."/>
            <person name="Duckworth R."/>
            <person name="Johnson A."/>
            <person name="Loviza R."/>
            <person name="Walstead R."/>
            <person name="Shah Z."/>
            <person name="Kiflezghi M."/>
            <person name="Wade K."/>
            <person name="Ball S.L."/>
            <person name="Bradley K.W."/>
            <person name="Asai D.J."/>
            <person name="Bowman C.A."/>
            <person name="Russell D.A."/>
            <person name="Pope W.H."/>
            <person name="Jacobs-Sera D."/>
            <person name="Hendrix R.W."/>
            <person name="Hatfull G.F."/>
        </authorList>
    </citation>
    <scope>NUCLEOTIDE SEQUENCE [LARGE SCALE GENOMIC DNA]</scope>
    <source>
        <strain evidence="2 3">DSM 27648</strain>
    </source>
</reference>
<accession>A0A0K1Q0S4</accession>
<dbReference type="AlphaFoldDB" id="A0A0K1Q0S4"/>
<dbReference type="RefSeq" id="WP_146650242.1">
    <property type="nucleotide sequence ID" value="NZ_CP012333.1"/>
</dbReference>
<sequence length="178" mass="19600">MVAGPAGDPRELDALKTRMTRKFTTLADDVNAQLKDVRVGKLAYQPELLAPEGPSTGGGKRALQHLRLRSLTKGAGEVVAGSVNGVEQWAELRDWNHVALVYRLRFKRTIGLTPDEWQAFLERAESVLHGAEITTRRMPPPAELLEEARQDRLRKTVSWAALTVAAVGLFVVAVLVAR</sequence>
<feature type="transmembrane region" description="Helical" evidence="1">
    <location>
        <begin position="157"/>
        <end position="177"/>
    </location>
</feature>
<evidence type="ECO:0000313" key="3">
    <source>
        <dbReference type="Proteomes" id="UP000064967"/>
    </source>
</evidence>
<evidence type="ECO:0000313" key="2">
    <source>
        <dbReference type="EMBL" id="AKU99014.1"/>
    </source>
</evidence>
<keyword evidence="3" id="KW-1185">Reference proteome</keyword>
<protein>
    <submittedName>
        <fullName evidence="2">Uncharacterized protein</fullName>
    </submittedName>
</protein>
<dbReference type="EMBL" id="CP012333">
    <property type="protein sequence ID" value="AKU99014.1"/>
    <property type="molecule type" value="Genomic_DNA"/>
</dbReference>
<dbReference type="Proteomes" id="UP000064967">
    <property type="component" value="Chromosome"/>
</dbReference>
<organism evidence="2 3">
    <name type="scientific">Labilithrix luteola</name>
    <dbReference type="NCBI Taxonomy" id="1391654"/>
    <lineage>
        <taxon>Bacteria</taxon>
        <taxon>Pseudomonadati</taxon>
        <taxon>Myxococcota</taxon>
        <taxon>Polyangia</taxon>
        <taxon>Polyangiales</taxon>
        <taxon>Labilitrichaceae</taxon>
        <taxon>Labilithrix</taxon>
    </lineage>
</organism>
<proteinExistence type="predicted"/>
<name>A0A0K1Q0S4_9BACT</name>
<keyword evidence="1" id="KW-1133">Transmembrane helix</keyword>